<protein>
    <submittedName>
        <fullName evidence="1">Uncharacterized protein</fullName>
    </submittedName>
</protein>
<evidence type="ECO:0000313" key="1">
    <source>
        <dbReference type="EMBL" id="BDD86664.1"/>
    </source>
</evidence>
<name>A0ABN6M3S5_9BACT</name>
<dbReference type="RefSeq" id="WP_284153741.1">
    <property type="nucleotide sequence ID" value="NZ_AP025516.1"/>
</dbReference>
<accession>A0ABN6M3S5</accession>
<sequence>MTTMRERMESFYRDLAKHQIPDIEEHCRKVHADAVCNTFMVLFGAPLRFLRGNIFKLSGTRREPSAH</sequence>
<reference evidence="1 2" key="1">
    <citation type="submission" date="2022-01" db="EMBL/GenBank/DDBJ databases">
        <title>Desulfofustis limnae sp. nov., a novel mesophilic sulfate-reducing bacterium isolated from marsh soil.</title>
        <authorList>
            <person name="Watanabe M."/>
            <person name="Takahashi A."/>
            <person name="Kojima H."/>
            <person name="Fukui M."/>
        </authorList>
    </citation>
    <scope>NUCLEOTIDE SEQUENCE [LARGE SCALE GENOMIC DNA]</scope>
    <source>
        <strain evidence="1 2">PPLL</strain>
    </source>
</reference>
<gene>
    <name evidence="1" type="ORF">DPPLL_10290</name>
</gene>
<evidence type="ECO:0000313" key="2">
    <source>
        <dbReference type="Proteomes" id="UP000830055"/>
    </source>
</evidence>
<proteinExistence type="predicted"/>
<organism evidence="1 2">
    <name type="scientific">Desulfofustis limnaeus</name>
    <dbReference type="NCBI Taxonomy" id="2740163"/>
    <lineage>
        <taxon>Bacteria</taxon>
        <taxon>Pseudomonadati</taxon>
        <taxon>Thermodesulfobacteriota</taxon>
        <taxon>Desulfobulbia</taxon>
        <taxon>Desulfobulbales</taxon>
        <taxon>Desulfocapsaceae</taxon>
        <taxon>Desulfofustis</taxon>
    </lineage>
</organism>
<keyword evidence="2" id="KW-1185">Reference proteome</keyword>
<dbReference type="Proteomes" id="UP000830055">
    <property type="component" value="Chromosome"/>
</dbReference>
<dbReference type="EMBL" id="AP025516">
    <property type="protein sequence ID" value="BDD86664.1"/>
    <property type="molecule type" value="Genomic_DNA"/>
</dbReference>